<protein>
    <submittedName>
        <fullName evidence="1">Uncharacterized protein</fullName>
    </submittedName>
</protein>
<accession>A0ABP7MF89</accession>
<dbReference type="InterPro" id="IPR043766">
    <property type="entry name" value="BfmA-like"/>
</dbReference>
<dbReference type="Proteomes" id="UP001499909">
    <property type="component" value="Unassembled WGS sequence"/>
</dbReference>
<organism evidence="1 2">
    <name type="scientific">Hymenobacter algoricola</name>
    <dbReference type="NCBI Taxonomy" id="486267"/>
    <lineage>
        <taxon>Bacteria</taxon>
        <taxon>Pseudomonadati</taxon>
        <taxon>Bacteroidota</taxon>
        <taxon>Cytophagia</taxon>
        <taxon>Cytophagales</taxon>
        <taxon>Hymenobacteraceae</taxon>
        <taxon>Hymenobacter</taxon>
    </lineage>
</organism>
<dbReference type="EMBL" id="BAABDH010000012">
    <property type="protein sequence ID" value="GAA3921555.1"/>
    <property type="molecule type" value="Genomic_DNA"/>
</dbReference>
<evidence type="ECO:0000313" key="2">
    <source>
        <dbReference type="Proteomes" id="UP001499909"/>
    </source>
</evidence>
<comment type="caution">
    <text evidence="1">The sequence shown here is derived from an EMBL/GenBank/DDBJ whole genome shotgun (WGS) entry which is preliminary data.</text>
</comment>
<keyword evidence="2" id="KW-1185">Reference proteome</keyword>
<name>A0ABP7MF89_9BACT</name>
<sequence>MAGPARAGQKRAGLQAHVYTTVSARDAQQQITLNPGGRRQRFDLMHW</sequence>
<dbReference type="Pfam" id="PF18976">
    <property type="entry name" value="DUF5712"/>
    <property type="match status" value="1"/>
</dbReference>
<evidence type="ECO:0000313" key="1">
    <source>
        <dbReference type="EMBL" id="GAA3921555.1"/>
    </source>
</evidence>
<gene>
    <name evidence="1" type="ORF">GCM10022406_04570</name>
</gene>
<reference evidence="2" key="1">
    <citation type="journal article" date="2019" name="Int. J. Syst. Evol. Microbiol.">
        <title>The Global Catalogue of Microorganisms (GCM) 10K type strain sequencing project: providing services to taxonomists for standard genome sequencing and annotation.</title>
        <authorList>
            <consortium name="The Broad Institute Genomics Platform"/>
            <consortium name="The Broad Institute Genome Sequencing Center for Infectious Disease"/>
            <person name="Wu L."/>
            <person name="Ma J."/>
        </authorList>
    </citation>
    <scope>NUCLEOTIDE SEQUENCE [LARGE SCALE GENOMIC DNA]</scope>
    <source>
        <strain evidence="2">JCM 17214</strain>
    </source>
</reference>
<proteinExistence type="predicted"/>